<gene>
    <name evidence="2" type="ORF">PIB30_062346</name>
</gene>
<keyword evidence="3" id="KW-1185">Reference proteome</keyword>
<keyword evidence="1" id="KW-0472">Membrane</keyword>
<dbReference type="EMBL" id="JASCZI010212026">
    <property type="protein sequence ID" value="MED6198040.1"/>
    <property type="molecule type" value="Genomic_DNA"/>
</dbReference>
<accession>A0ABU6XLA8</accession>
<feature type="transmembrane region" description="Helical" evidence="1">
    <location>
        <begin position="20"/>
        <end position="38"/>
    </location>
</feature>
<sequence length="129" mass="14420">MSHDSSIGPKAFFYPNPNNLITFFVLLATLHCFCFCVIPATPTQLHCSHFIVIAPASALLTLLQQGLVAFELPSCRHRVVFTLSLLLSRRRPRTLVLVVVLVFVVVALLLLCRLVAFILLLLPKLVLHF</sequence>
<feature type="transmembrane region" description="Helical" evidence="1">
    <location>
        <begin position="50"/>
        <end position="70"/>
    </location>
</feature>
<feature type="transmembrane region" description="Helical" evidence="1">
    <location>
        <begin position="95"/>
        <end position="122"/>
    </location>
</feature>
<evidence type="ECO:0000313" key="3">
    <source>
        <dbReference type="Proteomes" id="UP001341840"/>
    </source>
</evidence>
<dbReference type="Proteomes" id="UP001341840">
    <property type="component" value="Unassembled WGS sequence"/>
</dbReference>
<name>A0ABU6XLA8_9FABA</name>
<proteinExistence type="predicted"/>
<keyword evidence="1" id="KW-0812">Transmembrane</keyword>
<keyword evidence="1" id="KW-1133">Transmembrane helix</keyword>
<evidence type="ECO:0000256" key="1">
    <source>
        <dbReference type="SAM" id="Phobius"/>
    </source>
</evidence>
<protein>
    <recommendedName>
        <fullName evidence="4">Transmembrane protein</fullName>
    </recommendedName>
</protein>
<reference evidence="2 3" key="1">
    <citation type="journal article" date="2023" name="Plants (Basel)">
        <title>Bridging the Gap: Combining Genomics and Transcriptomics Approaches to Understand Stylosanthes scabra, an Orphan Legume from the Brazilian Caatinga.</title>
        <authorList>
            <person name="Ferreira-Neto J.R.C."/>
            <person name="da Silva M.D."/>
            <person name="Binneck E."/>
            <person name="de Melo N.F."/>
            <person name="da Silva R.H."/>
            <person name="de Melo A.L.T.M."/>
            <person name="Pandolfi V."/>
            <person name="Bustamante F.O."/>
            <person name="Brasileiro-Vidal A.C."/>
            <person name="Benko-Iseppon A.M."/>
        </authorList>
    </citation>
    <scope>NUCLEOTIDE SEQUENCE [LARGE SCALE GENOMIC DNA]</scope>
    <source>
        <tissue evidence="2">Leaves</tissue>
    </source>
</reference>
<evidence type="ECO:0000313" key="2">
    <source>
        <dbReference type="EMBL" id="MED6198040.1"/>
    </source>
</evidence>
<comment type="caution">
    <text evidence="2">The sequence shown here is derived from an EMBL/GenBank/DDBJ whole genome shotgun (WGS) entry which is preliminary data.</text>
</comment>
<organism evidence="2 3">
    <name type="scientific">Stylosanthes scabra</name>
    <dbReference type="NCBI Taxonomy" id="79078"/>
    <lineage>
        <taxon>Eukaryota</taxon>
        <taxon>Viridiplantae</taxon>
        <taxon>Streptophyta</taxon>
        <taxon>Embryophyta</taxon>
        <taxon>Tracheophyta</taxon>
        <taxon>Spermatophyta</taxon>
        <taxon>Magnoliopsida</taxon>
        <taxon>eudicotyledons</taxon>
        <taxon>Gunneridae</taxon>
        <taxon>Pentapetalae</taxon>
        <taxon>rosids</taxon>
        <taxon>fabids</taxon>
        <taxon>Fabales</taxon>
        <taxon>Fabaceae</taxon>
        <taxon>Papilionoideae</taxon>
        <taxon>50 kb inversion clade</taxon>
        <taxon>dalbergioids sensu lato</taxon>
        <taxon>Dalbergieae</taxon>
        <taxon>Pterocarpus clade</taxon>
        <taxon>Stylosanthes</taxon>
    </lineage>
</organism>
<evidence type="ECO:0008006" key="4">
    <source>
        <dbReference type="Google" id="ProtNLM"/>
    </source>
</evidence>